<reference evidence="1 2" key="1">
    <citation type="submission" date="2024-04" db="EMBL/GenBank/DDBJ databases">
        <authorList>
            <person name="Fracassetti M."/>
        </authorList>
    </citation>
    <scope>NUCLEOTIDE SEQUENCE [LARGE SCALE GENOMIC DNA]</scope>
</reference>
<gene>
    <name evidence="1" type="ORF">LTRI10_LOCUS34548</name>
</gene>
<name>A0AAV2F720_9ROSI</name>
<dbReference type="AlphaFoldDB" id="A0AAV2F720"/>
<dbReference type="Proteomes" id="UP001497516">
    <property type="component" value="Chromosome 6"/>
</dbReference>
<dbReference type="EMBL" id="OZ034819">
    <property type="protein sequence ID" value="CAL1394019.1"/>
    <property type="molecule type" value="Genomic_DNA"/>
</dbReference>
<evidence type="ECO:0000313" key="1">
    <source>
        <dbReference type="EMBL" id="CAL1394019.1"/>
    </source>
</evidence>
<organism evidence="1 2">
    <name type="scientific">Linum trigynum</name>
    <dbReference type="NCBI Taxonomy" id="586398"/>
    <lineage>
        <taxon>Eukaryota</taxon>
        <taxon>Viridiplantae</taxon>
        <taxon>Streptophyta</taxon>
        <taxon>Embryophyta</taxon>
        <taxon>Tracheophyta</taxon>
        <taxon>Spermatophyta</taxon>
        <taxon>Magnoliopsida</taxon>
        <taxon>eudicotyledons</taxon>
        <taxon>Gunneridae</taxon>
        <taxon>Pentapetalae</taxon>
        <taxon>rosids</taxon>
        <taxon>fabids</taxon>
        <taxon>Malpighiales</taxon>
        <taxon>Linaceae</taxon>
        <taxon>Linum</taxon>
    </lineage>
</organism>
<keyword evidence="2" id="KW-1185">Reference proteome</keyword>
<sequence length="130" mass="14480">MRIRSRSYCLYITIRFSNPQIAYPPACVISLFRLPLEPPTTSSLNDGTQHLTEPIGSVAGGRDTNVDLATFIRLCLPFVCDSKAEIASWYRYLKLKYQLWGTRATISHFGDCGRRRGVSGAVLKPAKGVI</sequence>
<accession>A0AAV2F720</accession>
<protein>
    <submittedName>
        <fullName evidence="1">Uncharacterized protein</fullName>
    </submittedName>
</protein>
<proteinExistence type="predicted"/>
<evidence type="ECO:0000313" key="2">
    <source>
        <dbReference type="Proteomes" id="UP001497516"/>
    </source>
</evidence>